<dbReference type="EMBL" id="CM029050">
    <property type="protein sequence ID" value="KAG2568314.1"/>
    <property type="molecule type" value="Genomic_DNA"/>
</dbReference>
<keyword evidence="2" id="KW-1185">Reference proteome</keyword>
<protein>
    <submittedName>
        <fullName evidence="1">Uncharacterized protein</fullName>
    </submittedName>
</protein>
<name>A0A8T0QDK5_PANVG</name>
<accession>A0A8T0QDK5</accession>
<proteinExistence type="predicted"/>
<dbReference type="Proteomes" id="UP000823388">
    <property type="component" value="Chromosome 7N"/>
</dbReference>
<evidence type="ECO:0000313" key="1">
    <source>
        <dbReference type="EMBL" id="KAG2568314.1"/>
    </source>
</evidence>
<gene>
    <name evidence="1" type="ORF">PVAP13_7NG308600</name>
</gene>
<evidence type="ECO:0000313" key="2">
    <source>
        <dbReference type="Proteomes" id="UP000823388"/>
    </source>
</evidence>
<organism evidence="1 2">
    <name type="scientific">Panicum virgatum</name>
    <name type="common">Blackwell switchgrass</name>
    <dbReference type="NCBI Taxonomy" id="38727"/>
    <lineage>
        <taxon>Eukaryota</taxon>
        <taxon>Viridiplantae</taxon>
        <taxon>Streptophyta</taxon>
        <taxon>Embryophyta</taxon>
        <taxon>Tracheophyta</taxon>
        <taxon>Spermatophyta</taxon>
        <taxon>Magnoliopsida</taxon>
        <taxon>Liliopsida</taxon>
        <taxon>Poales</taxon>
        <taxon>Poaceae</taxon>
        <taxon>PACMAD clade</taxon>
        <taxon>Panicoideae</taxon>
        <taxon>Panicodae</taxon>
        <taxon>Paniceae</taxon>
        <taxon>Panicinae</taxon>
        <taxon>Panicum</taxon>
        <taxon>Panicum sect. Hiantes</taxon>
    </lineage>
</organism>
<sequence>MHAHNIKLLGSQSIIAAHREICKLQVLRCRSASCLLKYPHMLGMVCRDLKLENILV</sequence>
<dbReference type="AlphaFoldDB" id="A0A8T0QDK5"/>
<reference evidence="1" key="1">
    <citation type="submission" date="2020-05" db="EMBL/GenBank/DDBJ databases">
        <title>WGS assembly of Panicum virgatum.</title>
        <authorList>
            <person name="Lovell J.T."/>
            <person name="Jenkins J."/>
            <person name="Shu S."/>
            <person name="Juenger T.E."/>
            <person name="Schmutz J."/>
        </authorList>
    </citation>
    <scope>NUCLEOTIDE SEQUENCE</scope>
    <source>
        <strain evidence="1">AP13</strain>
    </source>
</reference>
<comment type="caution">
    <text evidence="1">The sequence shown here is derived from an EMBL/GenBank/DDBJ whole genome shotgun (WGS) entry which is preliminary data.</text>
</comment>